<accession>A0A562T9A4</accession>
<protein>
    <recommendedName>
        <fullName evidence="6">DUF1254 domain-containing protein</fullName>
    </recommendedName>
</protein>
<name>A0A562T9A4_9HYPH</name>
<feature type="chain" id="PRO_5021903822" description="DUF1254 domain-containing protein" evidence="1">
    <location>
        <begin position="24"/>
        <end position="472"/>
    </location>
</feature>
<dbReference type="InterPro" id="IPR010621">
    <property type="entry name" value="DUF1214"/>
</dbReference>
<evidence type="ECO:0000259" key="2">
    <source>
        <dbReference type="Pfam" id="PF06742"/>
    </source>
</evidence>
<comment type="caution">
    <text evidence="4">The sequence shown here is derived from an EMBL/GenBank/DDBJ whole genome shotgun (WGS) entry which is preliminary data.</text>
</comment>
<evidence type="ECO:0000313" key="5">
    <source>
        <dbReference type="Proteomes" id="UP000320593"/>
    </source>
</evidence>
<dbReference type="RefSeq" id="WP_170230594.1">
    <property type="nucleotide sequence ID" value="NZ_SMLY01000066.1"/>
</dbReference>
<feature type="signal peptide" evidence="1">
    <location>
        <begin position="1"/>
        <end position="23"/>
    </location>
</feature>
<feature type="domain" description="DUF1254" evidence="3">
    <location>
        <begin position="75"/>
        <end position="195"/>
    </location>
</feature>
<dbReference type="SUPFAM" id="SSF160935">
    <property type="entry name" value="VPA0735-like"/>
    <property type="match status" value="1"/>
</dbReference>
<evidence type="ECO:0008006" key="6">
    <source>
        <dbReference type="Google" id="ProtNLM"/>
    </source>
</evidence>
<dbReference type="AlphaFoldDB" id="A0A562T9A4"/>
<dbReference type="PANTHER" id="PTHR36509">
    <property type="entry name" value="BLL3101 PROTEIN"/>
    <property type="match status" value="1"/>
</dbReference>
<sequence length="472" mass="50860">MTNLRQLAVAATSAVLISGGGMAAASSQLSDIQRDTIVRRACEAAIWGMPAVGVYDIELAMQRDGGAEAGTLGYMSAPMDSRHGFLTANDVTPYAFGALSTKDGPIIIEVPPAGDKAAFFGTIVNAWQVPIADVGTTGEDGGAGGKYLILPPDHEGGVPEGDYLVHHSNTYGVHFVFRPVAKNGGTHADQAAYAQTLQWYPLSQAASPPPTAFFDVKETPVNTLPVYDMTFYTDLNTVIQREPVLAQDKAAMALLASIGIVRGEPFEPEAETRDAMLEGLACAYNTMQEHFITKSVVPLWPDRQWGVWNFADGQADAGFPYANDELVLVDDRAGGSYFWITYLPKNLGGGTFYLTGLRDSSGTMLNGTDTYKLTILADTPAEDFWSVIVYSMKTKGFVSGAERVGLATPNLPDMQKNDDGSVDVYFAPEAPAGLESNWIPTGEDFFLLFRLYGPTEGWMQSGWTLPDIQKAE</sequence>
<dbReference type="Pfam" id="PF06742">
    <property type="entry name" value="DUF1214"/>
    <property type="match status" value="1"/>
</dbReference>
<organism evidence="4 5">
    <name type="scientific">Roseibium hamelinense</name>
    <dbReference type="NCBI Taxonomy" id="150831"/>
    <lineage>
        <taxon>Bacteria</taxon>
        <taxon>Pseudomonadati</taxon>
        <taxon>Pseudomonadota</taxon>
        <taxon>Alphaproteobacteria</taxon>
        <taxon>Hyphomicrobiales</taxon>
        <taxon>Stappiaceae</taxon>
        <taxon>Roseibium</taxon>
    </lineage>
</organism>
<dbReference type="InterPro" id="IPR037050">
    <property type="entry name" value="DUF1254_sf"/>
</dbReference>
<evidence type="ECO:0000313" key="4">
    <source>
        <dbReference type="EMBL" id="TWI89586.1"/>
    </source>
</evidence>
<keyword evidence="1" id="KW-0732">Signal</keyword>
<dbReference type="Gene3D" id="1.10.3360.10">
    <property type="entry name" value="VPA0735-like domain"/>
    <property type="match status" value="1"/>
</dbReference>
<dbReference type="Pfam" id="PF06863">
    <property type="entry name" value="DUF1254"/>
    <property type="match status" value="1"/>
</dbReference>
<evidence type="ECO:0000259" key="3">
    <source>
        <dbReference type="Pfam" id="PF06863"/>
    </source>
</evidence>
<dbReference type="InterPro" id="IPR010679">
    <property type="entry name" value="DUF1254"/>
</dbReference>
<dbReference type="InterPro" id="IPR037049">
    <property type="entry name" value="DUF1214_C_sf"/>
</dbReference>
<dbReference type="Gene3D" id="2.60.120.600">
    <property type="entry name" value="Domain of unknown function DUF1214, C-terminal domain"/>
    <property type="match status" value="1"/>
</dbReference>
<dbReference type="PANTHER" id="PTHR36509:SF3">
    <property type="entry name" value="SIGNAL PEPTIDE PROTEIN"/>
    <property type="match status" value="1"/>
</dbReference>
<keyword evidence="5" id="KW-1185">Reference proteome</keyword>
<evidence type="ECO:0000256" key="1">
    <source>
        <dbReference type="SAM" id="SignalP"/>
    </source>
</evidence>
<gene>
    <name evidence="4" type="ORF">JM93_01790</name>
</gene>
<dbReference type="Proteomes" id="UP000320593">
    <property type="component" value="Unassembled WGS sequence"/>
</dbReference>
<reference evidence="4 5" key="1">
    <citation type="submission" date="2019-07" db="EMBL/GenBank/DDBJ databases">
        <title>Genomic Encyclopedia of Archaeal and Bacterial Type Strains, Phase II (KMG-II): from individual species to whole genera.</title>
        <authorList>
            <person name="Goeker M."/>
        </authorList>
    </citation>
    <scope>NUCLEOTIDE SEQUENCE [LARGE SCALE GENOMIC DNA]</scope>
    <source>
        <strain evidence="4 5">ATCC BAA-252</strain>
    </source>
</reference>
<proteinExistence type="predicted"/>
<feature type="domain" description="DUF1214" evidence="2">
    <location>
        <begin position="351"/>
        <end position="456"/>
    </location>
</feature>
<dbReference type="EMBL" id="VLLF01000003">
    <property type="protein sequence ID" value="TWI89586.1"/>
    <property type="molecule type" value="Genomic_DNA"/>
</dbReference>
<dbReference type="Gene3D" id="2.60.40.1610">
    <property type="entry name" value="Domain of unknown function DUF1254"/>
    <property type="match status" value="1"/>
</dbReference>